<dbReference type="RefSeq" id="WP_008614686.1">
    <property type="nucleotide sequence ID" value="NZ_AONQ01000007.1"/>
</dbReference>
<dbReference type="PANTHER" id="PTHR12219">
    <property type="entry name" value="NADH-UBIQUINONE OXIDOREDUCTASE"/>
    <property type="match status" value="1"/>
</dbReference>
<evidence type="ECO:0000256" key="1">
    <source>
        <dbReference type="ARBA" id="ARBA00004370"/>
    </source>
</evidence>
<gene>
    <name evidence="7" type="ORF">H261_04233</name>
</gene>
<dbReference type="PATRIC" id="fig|1244869.3.peg.846"/>
<dbReference type="Proteomes" id="UP000011744">
    <property type="component" value="Unassembled WGS sequence"/>
</dbReference>
<keyword evidence="4" id="KW-0809">Transit peptide</keyword>
<evidence type="ECO:0000256" key="3">
    <source>
        <dbReference type="ARBA" id="ARBA00022660"/>
    </source>
</evidence>
<organism evidence="7 8">
    <name type="scientific">Paramagnetospirillum caucaseum</name>
    <dbReference type="NCBI Taxonomy" id="1244869"/>
    <lineage>
        <taxon>Bacteria</taxon>
        <taxon>Pseudomonadati</taxon>
        <taxon>Pseudomonadota</taxon>
        <taxon>Alphaproteobacteria</taxon>
        <taxon>Rhodospirillales</taxon>
        <taxon>Magnetospirillaceae</taxon>
        <taxon>Paramagnetospirillum</taxon>
    </lineage>
</organism>
<dbReference type="Gene3D" id="3.30.160.190">
    <property type="entry name" value="atu1810 like domain"/>
    <property type="match status" value="1"/>
</dbReference>
<dbReference type="EMBL" id="AONQ01000007">
    <property type="protein sequence ID" value="EME71246.1"/>
    <property type="molecule type" value="Genomic_DNA"/>
</dbReference>
<evidence type="ECO:0000256" key="6">
    <source>
        <dbReference type="ARBA" id="ARBA00023136"/>
    </source>
</evidence>
<name>M2YE43_9PROT</name>
<protein>
    <submittedName>
        <fullName evidence="7">Putative NADH-ubiquinone oxidoreductase</fullName>
    </submittedName>
</protein>
<evidence type="ECO:0000256" key="4">
    <source>
        <dbReference type="ARBA" id="ARBA00022946"/>
    </source>
</evidence>
<evidence type="ECO:0000313" key="8">
    <source>
        <dbReference type="Proteomes" id="UP000011744"/>
    </source>
</evidence>
<dbReference type="Pfam" id="PF04800">
    <property type="entry name" value="NDUS4"/>
    <property type="match status" value="1"/>
</dbReference>
<evidence type="ECO:0000256" key="2">
    <source>
        <dbReference type="ARBA" id="ARBA00022448"/>
    </source>
</evidence>
<dbReference type="GO" id="GO:0022900">
    <property type="term" value="P:electron transport chain"/>
    <property type="evidence" value="ECO:0007669"/>
    <property type="project" value="InterPro"/>
</dbReference>
<keyword evidence="6" id="KW-0472">Membrane</keyword>
<keyword evidence="3" id="KW-0679">Respiratory chain</keyword>
<reference evidence="7 8" key="1">
    <citation type="journal article" date="2014" name="Genome Announc.">
        <title>Draft Genome Sequence of Magnetospirillum sp. Strain SO-1, a Freshwater Magnetotactic Bacterium Isolated from the Ol'khovka River, Russia.</title>
        <authorList>
            <person name="Grouzdev D.S."/>
            <person name="Dziuba M.V."/>
            <person name="Sukhacheva M.S."/>
            <person name="Mardanov A.V."/>
            <person name="Beletskiy A.V."/>
            <person name="Kuznetsov B.B."/>
            <person name="Skryabin K.G."/>
        </authorList>
    </citation>
    <scope>NUCLEOTIDE SEQUENCE [LARGE SCALE GENOMIC DNA]</scope>
    <source>
        <strain evidence="7 8">SO-1</strain>
    </source>
</reference>
<dbReference type="InterPro" id="IPR038532">
    <property type="entry name" value="NDUFS4-like_sf"/>
</dbReference>
<comment type="caution">
    <text evidence="7">The sequence shown here is derived from an EMBL/GenBank/DDBJ whole genome shotgun (WGS) entry which is preliminary data.</text>
</comment>
<evidence type="ECO:0000256" key="5">
    <source>
        <dbReference type="ARBA" id="ARBA00022982"/>
    </source>
</evidence>
<evidence type="ECO:0000313" key="7">
    <source>
        <dbReference type="EMBL" id="EME71246.1"/>
    </source>
</evidence>
<dbReference type="AlphaFoldDB" id="M2YE43"/>
<accession>M2YE43</accession>
<dbReference type="STRING" id="1244869.H261_04233"/>
<keyword evidence="7" id="KW-0830">Ubiquinone</keyword>
<keyword evidence="5" id="KW-0249">Electron transport</keyword>
<keyword evidence="2" id="KW-0813">Transport</keyword>
<dbReference type="OrthoDB" id="9799572at2"/>
<dbReference type="GO" id="GO:0016020">
    <property type="term" value="C:membrane"/>
    <property type="evidence" value="ECO:0007669"/>
    <property type="project" value="UniProtKB-SubCell"/>
</dbReference>
<dbReference type="InterPro" id="IPR006885">
    <property type="entry name" value="NADH_UbQ_FeS_4_mit-like"/>
</dbReference>
<keyword evidence="8" id="KW-1185">Reference proteome</keyword>
<dbReference type="eggNOG" id="ENOG5032RJS">
    <property type="taxonomic scope" value="Bacteria"/>
</dbReference>
<dbReference type="PANTHER" id="PTHR12219:SF8">
    <property type="entry name" value="NADH DEHYDROGENASE [UBIQUINONE] IRON-SULFUR PROTEIN 4, MITOCHONDRIAL"/>
    <property type="match status" value="1"/>
</dbReference>
<comment type="subcellular location">
    <subcellularLocation>
        <location evidence="1">Membrane</location>
    </subcellularLocation>
</comment>
<proteinExistence type="predicted"/>
<sequence>MQVRIYRPAKTAMQSGRNGNAKSWVLEYEPAAPKQPDNLMGWLGSTDTTSQVRVKFATMEEAVAFAKKKGLDYTVAVENPRQQKPKNYSDNFRFDKLEFGRF</sequence>